<dbReference type="CDD" id="cd07891">
    <property type="entry name" value="CYTH-like_CthTTM-like_1"/>
    <property type="match status" value="1"/>
</dbReference>
<protein>
    <submittedName>
        <fullName evidence="2">Adenylate cyclase</fullName>
    </submittedName>
</protein>
<organism evidence="2 3">
    <name type="scientific">Cocleimonas flava</name>
    <dbReference type="NCBI Taxonomy" id="634765"/>
    <lineage>
        <taxon>Bacteria</taxon>
        <taxon>Pseudomonadati</taxon>
        <taxon>Pseudomonadota</taxon>
        <taxon>Gammaproteobacteria</taxon>
        <taxon>Thiotrichales</taxon>
        <taxon>Thiotrichaceae</taxon>
        <taxon>Cocleimonas</taxon>
    </lineage>
</organism>
<gene>
    <name evidence="2" type="ORF">EV695_2085</name>
</gene>
<dbReference type="InterPro" id="IPR033469">
    <property type="entry name" value="CYTH-like_dom_sf"/>
</dbReference>
<accession>A0A4R1F159</accession>
<dbReference type="AlphaFoldDB" id="A0A4R1F159"/>
<dbReference type="EMBL" id="SMFQ01000003">
    <property type="protein sequence ID" value="TCJ87573.1"/>
    <property type="molecule type" value="Genomic_DNA"/>
</dbReference>
<dbReference type="RefSeq" id="WP_131905840.1">
    <property type="nucleotide sequence ID" value="NZ_BAAAFU010000004.1"/>
</dbReference>
<dbReference type="Pfam" id="PF01928">
    <property type="entry name" value="CYTH"/>
    <property type="match status" value="1"/>
</dbReference>
<proteinExistence type="predicted"/>
<evidence type="ECO:0000259" key="1">
    <source>
        <dbReference type="PROSITE" id="PS51707"/>
    </source>
</evidence>
<dbReference type="Proteomes" id="UP000294887">
    <property type="component" value="Unassembled WGS sequence"/>
</dbReference>
<feature type="domain" description="CYTH" evidence="1">
    <location>
        <begin position="2"/>
        <end position="148"/>
    </location>
</feature>
<dbReference type="Gene3D" id="2.40.320.10">
    <property type="entry name" value="Hypothetical Protein Pfu-838710-001"/>
    <property type="match status" value="1"/>
</dbReference>
<dbReference type="SUPFAM" id="SSF55154">
    <property type="entry name" value="CYTH-like phosphatases"/>
    <property type="match status" value="1"/>
</dbReference>
<dbReference type="PIRSF" id="PIRSF016487">
    <property type="entry name" value="CYTH_UCP016487"/>
    <property type="match status" value="1"/>
</dbReference>
<dbReference type="InterPro" id="IPR012042">
    <property type="entry name" value="NeuTTM/CthTTM-like"/>
</dbReference>
<dbReference type="SMART" id="SM01118">
    <property type="entry name" value="CYTH"/>
    <property type="match status" value="1"/>
</dbReference>
<comment type="caution">
    <text evidence="2">The sequence shown here is derived from an EMBL/GenBank/DDBJ whole genome shotgun (WGS) entry which is preliminary data.</text>
</comment>
<evidence type="ECO:0000313" key="3">
    <source>
        <dbReference type="Proteomes" id="UP000294887"/>
    </source>
</evidence>
<evidence type="ECO:0000313" key="2">
    <source>
        <dbReference type="EMBL" id="TCJ87573.1"/>
    </source>
</evidence>
<reference evidence="2 3" key="1">
    <citation type="submission" date="2019-03" db="EMBL/GenBank/DDBJ databases">
        <title>Genomic Encyclopedia of Type Strains, Phase IV (KMG-IV): sequencing the most valuable type-strain genomes for metagenomic binning, comparative biology and taxonomic classification.</title>
        <authorList>
            <person name="Goeker M."/>
        </authorList>
    </citation>
    <scope>NUCLEOTIDE SEQUENCE [LARGE SCALE GENOMIC DNA]</scope>
    <source>
        <strain evidence="2 3">DSM 24830</strain>
    </source>
</reference>
<dbReference type="OrthoDB" id="9805588at2"/>
<name>A0A4R1F159_9GAMM</name>
<dbReference type="InterPro" id="IPR023577">
    <property type="entry name" value="CYTH_domain"/>
</dbReference>
<dbReference type="PANTHER" id="PTHR40114">
    <property type="entry name" value="SLR0698 PROTEIN"/>
    <property type="match status" value="1"/>
</dbReference>
<sequence length="154" mass="17444">MAKEIERKFLIDLKLIGDLPDGKLISQGFIGTNDKTVVRARIKGDEAFLTLKGEVTGFTRSEFEYQIPVDDATNIIKELCSGGVVEKTRYEIIYENHTWEIDIFHGQNEGLVVAEVEVQSESESVSLPKWIVEEVTGDPKYFNVSLLSNPYSQW</sequence>
<dbReference type="PROSITE" id="PS51707">
    <property type="entry name" value="CYTH"/>
    <property type="match status" value="1"/>
</dbReference>
<keyword evidence="3" id="KW-1185">Reference proteome</keyword>
<dbReference type="PANTHER" id="PTHR40114:SF1">
    <property type="entry name" value="SLR0698 PROTEIN"/>
    <property type="match status" value="1"/>
</dbReference>